<dbReference type="PANTHER" id="PTHR47186">
    <property type="entry name" value="LEUCINE-RICH REPEAT-CONTAINING PROTEIN 57"/>
    <property type="match status" value="1"/>
</dbReference>
<evidence type="ECO:0000256" key="1">
    <source>
        <dbReference type="ARBA" id="ARBA00022737"/>
    </source>
</evidence>
<dbReference type="PANTHER" id="PTHR47186:SF3">
    <property type="entry name" value="OS09G0267800 PROTEIN"/>
    <property type="match status" value="1"/>
</dbReference>
<evidence type="ECO:0000313" key="4">
    <source>
        <dbReference type="Proteomes" id="UP000245207"/>
    </source>
</evidence>
<proteinExistence type="predicted"/>
<dbReference type="Gene3D" id="3.80.10.10">
    <property type="entry name" value="Ribonuclease Inhibitor"/>
    <property type="match status" value="2"/>
</dbReference>
<dbReference type="SUPFAM" id="SSF52058">
    <property type="entry name" value="L domain-like"/>
    <property type="match status" value="2"/>
</dbReference>
<dbReference type="Pfam" id="PF23598">
    <property type="entry name" value="LRR_14"/>
    <property type="match status" value="1"/>
</dbReference>
<gene>
    <name evidence="3" type="ORF">CTI12_AA493290</name>
</gene>
<keyword evidence="1" id="KW-0677">Repeat</keyword>
<accession>A0A2U1LFW9</accession>
<organism evidence="3 4">
    <name type="scientific">Artemisia annua</name>
    <name type="common">Sweet wormwood</name>
    <dbReference type="NCBI Taxonomy" id="35608"/>
    <lineage>
        <taxon>Eukaryota</taxon>
        <taxon>Viridiplantae</taxon>
        <taxon>Streptophyta</taxon>
        <taxon>Embryophyta</taxon>
        <taxon>Tracheophyta</taxon>
        <taxon>Spermatophyta</taxon>
        <taxon>Magnoliopsida</taxon>
        <taxon>eudicotyledons</taxon>
        <taxon>Gunneridae</taxon>
        <taxon>Pentapetalae</taxon>
        <taxon>asterids</taxon>
        <taxon>campanulids</taxon>
        <taxon>Asterales</taxon>
        <taxon>Asteraceae</taxon>
        <taxon>Asteroideae</taxon>
        <taxon>Anthemideae</taxon>
        <taxon>Artemisiinae</taxon>
        <taxon>Artemisia</taxon>
    </lineage>
</organism>
<sequence>MIELYKVKREENEGERVVIAVEVIPEEKVEDDGEEVDIEFDVSVSAKKEFEIRKVPKKIEKRIKREERAIKRMTKNQDQEAVVTPHLELRKIPKKAKDRHSASWSQVYGEFTVTFIWRVSQLYGEFVCKLYARVNFFIGSDGVRWRGLSNKGLDVGVSCDAVLEDAMGFGRSKVTKDQFGDIDSCQMHDLVHDLLLSLSSHEISRLVVSDDVQIPAVKHLALEQIGYENSVFDKFKEDRTPRNLQTLFFAGGVKDNISLQYFKCLRILKLNLYSLNEVPESIGELVHLRYLDLSSTGIRTLPKSIGKLYHLQTLKLLGCPLIEFPQEMRNLISLRHLVYDHIDDYNAEVPKDVGLLTSLRTLPSFQVGRQIEELGHIKHLGGKLCIWNLEEIGSKEDALKPDLTGKPNLKMIEYHWSSCYEDADRNDKEVLEGLQSSPNVKILEIQNFSGDSFPEWAMKMKIKTERNWIPLSKLVKITLTDCRNCLNIPMLEDLPLLQDLVLRKLDKVTCLSSSSDQRKPLSPSLRSLELIVMNNLEKWTNAAVDSSTMLSPVLEQLTIMCCPKIIHLDESLQHPLVSLTIWEWDLHNQRCSLKDLTVKDCDKLTCLPGGFDCLVLLNDLYIGRFSKELHSFPSLSGIEKLGNHLNSLGLKGWEHWESLPEEIKHLNTLRDLWIEGFGVRELPMWLTNMSSIREIRFYDCMELDEESILKGVPREATRVVLNGKQIRG</sequence>
<dbReference type="EMBL" id="PKPP01009606">
    <property type="protein sequence ID" value="PWA47884.1"/>
    <property type="molecule type" value="Genomic_DNA"/>
</dbReference>
<name>A0A2U1LFW9_ARTAN</name>
<dbReference type="STRING" id="35608.A0A2U1LFW9"/>
<dbReference type="InterPro" id="IPR032675">
    <property type="entry name" value="LRR_dom_sf"/>
</dbReference>
<reference evidence="3 4" key="1">
    <citation type="journal article" date="2018" name="Mol. Plant">
        <title>The genome of Artemisia annua provides insight into the evolution of Asteraceae family and artemisinin biosynthesis.</title>
        <authorList>
            <person name="Shen Q."/>
            <person name="Zhang L."/>
            <person name="Liao Z."/>
            <person name="Wang S."/>
            <person name="Yan T."/>
            <person name="Shi P."/>
            <person name="Liu M."/>
            <person name="Fu X."/>
            <person name="Pan Q."/>
            <person name="Wang Y."/>
            <person name="Lv Z."/>
            <person name="Lu X."/>
            <person name="Zhang F."/>
            <person name="Jiang W."/>
            <person name="Ma Y."/>
            <person name="Chen M."/>
            <person name="Hao X."/>
            <person name="Li L."/>
            <person name="Tang Y."/>
            <person name="Lv G."/>
            <person name="Zhou Y."/>
            <person name="Sun X."/>
            <person name="Brodelius P.E."/>
            <person name="Rose J.K.C."/>
            <person name="Tang K."/>
        </authorList>
    </citation>
    <scope>NUCLEOTIDE SEQUENCE [LARGE SCALE GENOMIC DNA]</scope>
    <source>
        <strain evidence="4">cv. Huhao1</strain>
        <tissue evidence="3">Leaf</tissue>
    </source>
</reference>
<evidence type="ECO:0000259" key="2">
    <source>
        <dbReference type="Pfam" id="PF23598"/>
    </source>
</evidence>
<dbReference type="AlphaFoldDB" id="A0A2U1LFW9"/>
<feature type="domain" description="Disease resistance R13L4/SHOC-2-like LRR" evidence="2">
    <location>
        <begin position="250"/>
        <end position="507"/>
    </location>
</feature>
<evidence type="ECO:0000313" key="3">
    <source>
        <dbReference type="EMBL" id="PWA47884.1"/>
    </source>
</evidence>
<comment type="caution">
    <text evidence="3">The sequence shown here is derived from an EMBL/GenBank/DDBJ whole genome shotgun (WGS) entry which is preliminary data.</text>
</comment>
<dbReference type="OrthoDB" id="5279713at2759"/>
<protein>
    <recommendedName>
        <fullName evidence="2">Disease resistance R13L4/SHOC-2-like LRR domain-containing protein</fullName>
    </recommendedName>
</protein>
<dbReference type="Proteomes" id="UP000245207">
    <property type="component" value="Unassembled WGS sequence"/>
</dbReference>
<keyword evidence="4" id="KW-1185">Reference proteome</keyword>
<dbReference type="InterPro" id="IPR055414">
    <property type="entry name" value="LRR_R13L4/SHOC2-like"/>
</dbReference>